<dbReference type="GO" id="GO:0030246">
    <property type="term" value="F:carbohydrate binding"/>
    <property type="evidence" value="ECO:0007669"/>
    <property type="project" value="UniProtKB-KW"/>
</dbReference>
<dbReference type="Gene3D" id="3.10.100.10">
    <property type="entry name" value="Mannose-Binding Protein A, subunit A"/>
    <property type="match status" value="1"/>
</dbReference>
<protein>
    <submittedName>
        <fullName evidence="4">Alpha-N-acetylgalactosamine-specific lectin-like</fullName>
    </submittedName>
</protein>
<dbReference type="PROSITE" id="PS50041">
    <property type="entry name" value="C_TYPE_LECTIN_2"/>
    <property type="match status" value="1"/>
</dbReference>
<name>A0A9J7HQX7_BRAFL</name>
<evidence type="ECO:0000256" key="1">
    <source>
        <dbReference type="ARBA" id="ARBA00022734"/>
    </source>
</evidence>
<dbReference type="OMA" id="TSWNDEN"/>
<accession>A0A9J7HQX7</accession>
<dbReference type="GeneID" id="118407838"/>
<gene>
    <name evidence="4" type="primary">LOC118407838</name>
</gene>
<sequence>MPRDAETNAFLISLYKPVRANGPFWFGLHDQREEGSFEWVDGSALGTYNSWAEGQPDNKHGNEDCVYYSTKTAWIKLSWKEKWNDALCNMKHRFICQTVPGRP</sequence>
<dbReference type="SUPFAM" id="SSF56436">
    <property type="entry name" value="C-type lectin-like"/>
    <property type="match status" value="1"/>
</dbReference>
<evidence type="ECO:0000259" key="2">
    <source>
        <dbReference type="PROSITE" id="PS50041"/>
    </source>
</evidence>
<dbReference type="Proteomes" id="UP000001554">
    <property type="component" value="Unplaced"/>
</dbReference>
<dbReference type="PANTHER" id="PTHR22799">
    <property type="entry name" value="TETRANECTIN-RELATED"/>
    <property type="match status" value="1"/>
</dbReference>
<dbReference type="InterPro" id="IPR001304">
    <property type="entry name" value="C-type_lectin-like"/>
</dbReference>
<dbReference type="AlphaFoldDB" id="A0A9J7HQX7"/>
<feature type="domain" description="C-type lectin" evidence="2">
    <location>
        <begin position="1"/>
        <end position="97"/>
    </location>
</feature>
<dbReference type="PANTHER" id="PTHR22799:SF6">
    <property type="entry name" value="C-TYPE LECTIN DOMAIN FAMILY 4 MEMBER M-LIKE"/>
    <property type="match status" value="1"/>
</dbReference>
<keyword evidence="3" id="KW-1185">Reference proteome</keyword>
<evidence type="ECO:0000313" key="4">
    <source>
        <dbReference type="RefSeq" id="XP_035664269.1"/>
    </source>
</evidence>
<dbReference type="InterPro" id="IPR016186">
    <property type="entry name" value="C-type_lectin-like/link_sf"/>
</dbReference>
<organism evidence="3 4">
    <name type="scientific">Branchiostoma floridae</name>
    <name type="common">Florida lancelet</name>
    <name type="synonym">Amphioxus</name>
    <dbReference type="NCBI Taxonomy" id="7739"/>
    <lineage>
        <taxon>Eukaryota</taxon>
        <taxon>Metazoa</taxon>
        <taxon>Chordata</taxon>
        <taxon>Cephalochordata</taxon>
        <taxon>Leptocardii</taxon>
        <taxon>Amphioxiformes</taxon>
        <taxon>Branchiostomatidae</taxon>
        <taxon>Branchiostoma</taxon>
    </lineage>
</organism>
<dbReference type="Pfam" id="PF00059">
    <property type="entry name" value="Lectin_C"/>
    <property type="match status" value="1"/>
</dbReference>
<reference evidence="4" key="1">
    <citation type="submission" date="2025-08" db="UniProtKB">
        <authorList>
            <consortium name="RefSeq"/>
        </authorList>
    </citation>
    <scope>IDENTIFICATION</scope>
    <source>
        <strain evidence="4">S238N-H82</strain>
        <tissue evidence="4">Testes</tissue>
    </source>
</reference>
<dbReference type="OrthoDB" id="6337382at2759"/>
<proteinExistence type="predicted"/>
<dbReference type="KEGG" id="bfo:118407838"/>
<dbReference type="InterPro" id="IPR051663">
    <property type="entry name" value="CLec_Tetranectin-domain"/>
</dbReference>
<keyword evidence="1" id="KW-0430">Lectin</keyword>
<evidence type="ECO:0000313" key="3">
    <source>
        <dbReference type="Proteomes" id="UP000001554"/>
    </source>
</evidence>
<dbReference type="InterPro" id="IPR016187">
    <property type="entry name" value="CTDL_fold"/>
</dbReference>
<dbReference type="RefSeq" id="XP_035664269.1">
    <property type="nucleotide sequence ID" value="XM_035808376.1"/>
</dbReference>